<dbReference type="GO" id="GO:0034456">
    <property type="term" value="C:UTP-C complex"/>
    <property type="evidence" value="ECO:0007669"/>
    <property type="project" value="TreeGrafter"/>
</dbReference>
<evidence type="ECO:0000256" key="2">
    <source>
        <dbReference type="ARBA" id="ARBA00006674"/>
    </source>
</evidence>
<dbReference type="Pfam" id="PF17405">
    <property type="entry name" value="Nrap_D4"/>
    <property type="match status" value="1"/>
</dbReference>
<dbReference type="EMBL" id="JAGSYN010000045">
    <property type="protein sequence ID" value="KAG7665953.1"/>
    <property type="molecule type" value="Genomic_DNA"/>
</dbReference>
<dbReference type="GO" id="GO:0003723">
    <property type="term" value="F:RNA binding"/>
    <property type="evidence" value="ECO:0007669"/>
    <property type="project" value="UniProtKB-KW"/>
</dbReference>
<evidence type="ECO:0000259" key="8">
    <source>
        <dbReference type="Pfam" id="PF17403"/>
    </source>
</evidence>
<keyword evidence="14" id="KW-1185">Reference proteome</keyword>
<dbReference type="GO" id="GO:0032040">
    <property type="term" value="C:small-subunit processome"/>
    <property type="evidence" value="ECO:0007669"/>
    <property type="project" value="TreeGrafter"/>
</dbReference>
<evidence type="ECO:0000256" key="6">
    <source>
        <dbReference type="SAM" id="MobiDB-lite"/>
    </source>
</evidence>
<dbReference type="Pfam" id="PF03813">
    <property type="entry name" value="Nrap"/>
    <property type="match status" value="1"/>
</dbReference>
<sequence>MAKRKLDETKVSAIENKKNEEEEEEEFTSFSDREAEEEVKQQEEVKHNLANGHKETAEDKHSEGEDDDDEDEDEEEEEEQTKSSQPPTKKQKKQLSAQDVQVARETAELFKSNIFKLQIDELMKEVKIKESHVTKIEKVLHRLHDLISKVPPIENLTLQQAEHHFNSKKVAIPFPDPKPTKLNYTFSYLSPEDVSLVGSFGLKTGIHESKGQAIEVALTMPKQLFQPKDYLNYRALYKRSFYLAYLAEQLIPLSKKNNLPIKISYNFLNDDVLNPVLKLESIQTENPDDLTFHKTKFTINLIASFPFGVFDSKKLLPDKNCIRVQSDKEELPPTPMYNSSILSQTSYDYYLKFLYTMKKSTEAFKDACILGKLWLQQRGFDSSINRGGFGHFEFAILMSALLNGGGLNGNKILLHGFSSYQLFKGLIKYLATMDLNSGYLSFSSLIGENIASKYKPDGFQVPTIFDKNIKLNILWKMTSSSYQELRKQATETLNLLNDVVKDRFDPILLQKSNFDQMKYDMVLNLTVPDELYETFGPLEKICFITFETYLKNKIYDILKRALGERATLIHIRNEKQANSYPLNKRKPTHISNTFVIGLELNSEECDKLVTKGPNNEDKEAGSKFWKFWEPKASVRRFKDGSIQHCVVWNIQDQGEPLTLTIAKYALDKHLQPDISQHLVTEITSFNKKLPIPLLPTANNQVTTSLISYTALRAAFESLNKIMTNLELPLGVKTLLPASASLRYTSLLQPVPFAVSNPDFWNDCVLQFETSTRWPDEISALEKTKTAFLLKINEILNSETTYSSFVTKDESIPFNENISLLNILTPEGYGFRLRVLTERDELLYLRAVSNAEKQKALVQDVYLKFNQKFLGVVKHTRTVSQLAQHFHFYSPTVRLFKRWLDSQLLLHHFSDELVELIALKPFVDPSPYSIPHSVETGFLQILNFLAGWNWKEESLILDLVKSTAEEDVKLSDKLSIQAHRIIEQNFEKIRKNDPSGIKTQLFIGSKDDPSGILWTNDLTLPIATRLTALSRAAIQLVRTQGISEANLDLIFTPALKDYDFVINVKSANLTASSGILPPNTFKNLIQPLTSFPDDVTTKYDLVQAFVDELNKKFGNVIIFSTKKFTGLCQDNKNVVCGIFVPANLTKKKFRVNLGYNVKPIEGEGGSSQEEVIINKEAIFNQIKLLGGDLIESINTRK</sequence>
<keyword evidence="5" id="KW-0687">Ribonucleoprotein</keyword>
<dbReference type="GO" id="GO:0032545">
    <property type="term" value="C:CURI complex"/>
    <property type="evidence" value="ECO:0007669"/>
    <property type="project" value="TreeGrafter"/>
</dbReference>
<dbReference type="Pfam" id="PF17404">
    <property type="entry name" value="Nrap_D3"/>
    <property type="match status" value="1"/>
</dbReference>
<proteinExistence type="inferred from homology"/>
<evidence type="ECO:0000256" key="1">
    <source>
        <dbReference type="ARBA" id="ARBA00004604"/>
    </source>
</evidence>
<dbReference type="InterPro" id="IPR035370">
    <property type="entry name" value="Nrap_D5"/>
</dbReference>
<feature type="domain" description="Nrap protein" evidence="12">
    <location>
        <begin position="1054"/>
        <end position="1192"/>
    </location>
</feature>
<feature type="region of interest" description="Disordered" evidence="6">
    <location>
        <begin position="1"/>
        <end position="97"/>
    </location>
</feature>
<evidence type="ECO:0000259" key="10">
    <source>
        <dbReference type="Pfam" id="PF17405"/>
    </source>
</evidence>
<organism evidence="13 14">
    <name type="scientific">[Candida] subhashii</name>
    <dbReference type="NCBI Taxonomy" id="561895"/>
    <lineage>
        <taxon>Eukaryota</taxon>
        <taxon>Fungi</taxon>
        <taxon>Dikarya</taxon>
        <taxon>Ascomycota</taxon>
        <taxon>Saccharomycotina</taxon>
        <taxon>Pichiomycetes</taxon>
        <taxon>Debaryomycetaceae</taxon>
        <taxon>Spathaspora</taxon>
    </lineage>
</organism>
<dbReference type="Pfam" id="PF17403">
    <property type="entry name" value="Nrap_D2"/>
    <property type="match status" value="1"/>
</dbReference>
<name>A0A8J5QQZ0_9ASCO</name>
<dbReference type="Pfam" id="PF17406">
    <property type="entry name" value="Nrap_D5"/>
    <property type="match status" value="1"/>
</dbReference>
<feature type="domain" description="Nrap protein" evidence="7">
    <location>
        <begin position="214"/>
        <end position="360"/>
    </location>
</feature>
<dbReference type="InterPro" id="IPR035369">
    <property type="entry name" value="Nrap_D4"/>
</dbReference>
<dbReference type="GO" id="GO:0006364">
    <property type="term" value="P:rRNA processing"/>
    <property type="evidence" value="ECO:0007669"/>
    <property type="project" value="UniProtKB-KW"/>
</dbReference>
<feature type="domain" description="Nrap protein" evidence="10">
    <location>
        <begin position="695"/>
        <end position="883"/>
    </location>
</feature>
<dbReference type="Pfam" id="PF17407">
    <property type="entry name" value="Nrap_D6"/>
    <property type="match status" value="1"/>
</dbReference>
<protein>
    <recommendedName>
        <fullName evidence="5">U3 small nucleolar RNA-associated protein 22</fullName>
    </recommendedName>
</protein>
<evidence type="ECO:0000259" key="11">
    <source>
        <dbReference type="Pfam" id="PF17406"/>
    </source>
</evidence>
<comment type="subcellular location">
    <subcellularLocation>
        <location evidence="1 5">Nucleus</location>
        <location evidence="1 5">Nucleolus</location>
    </subcellularLocation>
</comment>
<evidence type="ECO:0000259" key="9">
    <source>
        <dbReference type="Pfam" id="PF17404"/>
    </source>
</evidence>
<dbReference type="InterPro" id="IPR035371">
    <property type="entry name" value="Nrap_D6"/>
</dbReference>
<dbReference type="InterPro" id="IPR035082">
    <property type="entry name" value="Nrap_D1"/>
</dbReference>
<comment type="caution">
    <text evidence="13">The sequence shown here is derived from an EMBL/GenBank/DDBJ whole genome shotgun (WGS) entry which is preliminary data.</text>
</comment>
<keyword evidence="4 5" id="KW-0539">Nucleus</keyword>
<feature type="domain" description="Nrap protein" evidence="8">
    <location>
        <begin position="363"/>
        <end position="511"/>
    </location>
</feature>
<dbReference type="GeneID" id="73467377"/>
<dbReference type="FunFam" id="1.10.1410.10:FF:000020">
    <property type="entry name" value="U3 small nucleolar RNA-associated protein 22"/>
    <property type="match status" value="1"/>
</dbReference>
<evidence type="ECO:0000256" key="5">
    <source>
        <dbReference type="RuleBase" id="RU364032"/>
    </source>
</evidence>
<evidence type="ECO:0000256" key="3">
    <source>
        <dbReference type="ARBA" id="ARBA00022884"/>
    </source>
</evidence>
<evidence type="ECO:0000259" key="7">
    <source>
        <dbReference type="Pfam" id="PF03813"/>
    </source>
</evidence>
<dbReference type="RefSeq" id="XP_049266185.1">
    <property type="nucleotide sequence ID" value="XM_049409883.1"/>
</dbReference>
<dbReference type="PANTHER" id="PTHR17972">
    <property type="entry name" value="NUCLEOLAR RNA-ASSOCIATED PROTEIN"/>
    <property type="match status" value="1"/>
</dbReference>
<keyword evidence="5" id="KW-0698">rRNA processing</keyword>
<feature type="compositionally biased region" description="Acidic residues" evidence="6">
    <location>
        <begin position="64"/>
        <end position="79"/>
    </location>
</feature>
<evidence type="ECO:0000313" key="14">
    <source>
        <dbReference type="Proteomes" id="UP000694255"/>
    </source>
</evidence>
<keyword evidence="5" id="KW-0690">Ribosome biogenesis</keyword>
<dbReference type="InterPro" id="IPR035368">
    <property type="entry name" value="Nrap_D3"/>
</dbReference>
<dbReference type="GO" id="GO:0006409">
    <property type="term" value="P:tRNA export from nucleus"/>
    <property type="evidence" value="ECO:0007669"/>
    <property type="project" value="TreeGrafter"/>
</dbReference>
<reference evidence="13 14" key="1">
    <citation type="journal article" date="2021" name="DNA Res.">
        <title>Genome analysis of Candida subhashii reveals its hybrid nature and dual mitochondrial genome conformations.</title>
        <authorList>
            <person name="Mixao V."/>
            <person name="Hegedusova E."/>
            <person name="Saus E."/>
            <person name="Pryszcz L.P."/>
            <person name="Cillingova A."/>
            <person name="Nosek J."/>
            <person name="Gabaldon T."/>
        </authorList>
    </citation>
    <scope>NUCLEOTIDE SEQUENCE [LARGE SCALE GENOMIC DNA]</scope>
    <source>
        <strain evidence="13 14">CBS 10753</strain>
    </source>
</reference>
<evidence type="ECO:0000256" key="4">
    <source>
        <dbReference type="ARBA" id="ARBA00023242"/>
    </source>
</evidence>
<feature type="compositionally biased region" description="Basic and acidic residues" evidence="6">
    <location>
        <begin position="1"/>
        <end position="20"/>
    </location>
</feature>
<keyword evidence="3 5" id="KW-0694">RNA-binding</keyword>
<feature type="domain" description="Nrap protein" evidence="9">
    <location>
        <begin position="516"/>
        <end position="671"/>
    </location>
</feature>
<dbReference type="PANTHER" id="PTHR17972:SF0">
    <property type="entry name" value="NUCLEOLAR PROTEIN 6"/>
    <property type="match status" value="1"/>
</dbReference>
<dbReference type="OrthoDB" id="10251401at2759"/>
<gene>
    <name evidence="13" type="ORF">J8A68_000576</name>
</gene>
<dbReference type="InterPro" id="IPR035367">
    <property type="entry name" value="Nrap_D2"/>
</dbReference>
<comment type="similarity">
    <text evidence="2 5">Belongs to the NRAP family.</text>
</comment>
<feature type="domain" description="Nrap protein" evidence="11">
    <location>
        <begin position="885"/>
        <end position="1051"/>
    </location>
</feature>
<accession>A0A8J5QQZ0</accession>
<dbReference type="InterPro" id="IPR005554">
    <property type="entry name" value="NOL6/Upt22"/>
</dbReference>
<feature type="compositionally biased region" description="Basic and acidic residues" evidence="6">
    <location>
        <begin position="38"/>
        <end position="63"/>
    </location>
</feature>
<dbReference type="AlphaFoldDB" id="A0A8J5QQZ0"/>
<dbReference type="Proteomes" id="UP000694255">
    <property type="component" value="Unassembled WGS sequence"/>
</dbReference>
<evidence type="ECO:0000313" key="13">
    <source>
        <dbReference type="EMBL" id="KAG7665953.1"/>
    </source>
</evidence>
<evidence type="ECO:0000259" key="12">
    <source>
        <dbReference type="Pfam" id="PF17407"/>
    </source>
</evidence>